<dbReference type="SUPFAM" id="SSF55331">
    <property type="entry name" value="Tautomerase/MIF"/>
    <property type="match status" value="1"/>
</dbReference>
<evidence type="ECO:0000259" key="3">
    <source>
        <dbReference type="Pfam" id="PF01361"/>
    </source>
</evidence>
<dbReference type="InterPro" id="IPR014347">
    <property type="entry name" value="Tautomerase/MIF_sf"/>
</dbReference>
<accession>A0A2P5P9B5</accession>
<comment type="similarity">
    <text evidence="1">Belongs to the 4-oxalocrotonate tautomerase family.</text>
</comment>
<dbReference type="RefSeq" id="WP_102330382.1">
    <property type="nucleotide sequence ID" value="NZ_CP058566.2"/>
</dbReference>
<dbReference type="OrthoDB" id="9804765at2"/>
<name>A0A2P5P9B5_9CHLR</name>
<dbReference type="PANTHER" id="PTHR35530">
    <property type="entry name" value="TAUTOMERASE-RELATED"/>
    <property type="match status" value="1"/>
</dbReference>
<dbReference type="Pfam" id="PF01361">
    <property type="entry name" value="Tautomerase"/>
    <property type="match status" value="1"/>
</dbReference>
<comment type="caution">
    <text evidence="4">The sequence shown here is derived from an EMBL/GenBank/DDBJ whole genome shotgun (WGS) entry which is preliminary data.</text>
</comment>
<dbReference type="InterPro" id="IPR004370">
    <property type="entry name" value="4-OT-like_dom"/>
</dbReference>
<dbReference type="GO" id="GO:0016853">
    <property type="term" value="F:isomerase activity"/>
    <property type="evidence" value="ECO:0007669"/>
    <property type="project" value="UniProtKB-KW"/>
</dbReference>
<gene>
    <name evidence="4" type="ORF">JP09_003260</name>
</gene>
<evidence type="ECO:0000256" key="1">
    <source>
        <dbReference type="ARBA" id="ARBA00006723"/>
    </source>
</evidence>
<dbReference type="AlphaFoldDB" id="A0A2P5P9B5"/>
<feature type="domain" description="4-oxalocrotonate tautomerase-like" evidence="3">
    <location>
        <begin position="2"/>
        <end position="57"/>
    </location>
</feature>
<dbReference type="Gene3D" id="3.30.429.10">
    <property type="entry name" value="Macrophage Migration Inhibitory Factor"/>
    <property type="match status" value="1"/>
</dbReference>
<reference evidence="4 5" key="1">
    <citation type="journal article" date="2017" name="ISME J.">
        <title>Grape pomace compost harbors organohalide-respiring Dehalogenimonas species with novel reductive dehalogenase genes.</title>
        <authorList>
            <person name="Yang Y."/>
            <person name="Higgins S.A."/>
            <person name="Yan J."/>
            <person name="Simsir B."/>
            <person name="Chourey K."/>
            <person name="Iyer R."/>
            <person name="Hettich R.L."/>
            <person name="Baldwin B."/>
            <person name="Ogles D.M."/>
            <person name="Loffler F.E."/>
        </authorList>
    </citation>
    <scope>NUCLEOTIDE SEQUENCE [LARGE SCALE GENOMIC DNA]</scope>
    <source>
        <strain evidence="4 5">GP</strain>
    </source>
</reference>
<dbReference type="Proteomes" id="UP000235653">
    <property type="component" value="Unassembled WGS sequence"/>
</dbReference>
<dbReference type="PANTHER" id="PTHR35530:SF2">
    <property type="entry name" value="BSL4019 PROTEIN"/>
    <property type="match status" value="1"/>
</dbReference>
<protein>
    <submittedName>
        <fullName evidence="4">4-oxalocrotonate tautomerase</fullName>
    </submittedName>
</protein>
<evidence type="ECO:0000313" key="5">
    <source>
        <dbReference type="Proteomes" id="UP000235653"/>
    </source>
</evidence>
<keyword evidence="2" id="KW-0413">Isomerase</keyword>
<evidence type="ECO:0000256" key="2">
    <source>
        <dbReference type="ARBA" id="ARBA00023235"/>
    </source>
</evidence>
<sequence>MPVVVIEMHEGRTITQKKQLAEGITNEFVKIGTAAEKVTIIFRDVAKTNWASGGKLSSESAARPL</sequence>
<evidence type="ECO:0000313" key="4">
    <source>
        <dbReference type="EMBL" id="PPD58898.1"/>
    </source>
</evidence>
<dbReference type="EMBL" id="JQAN02000006">
    <property type="protein sequence ID" value="PPD58898.1"/>
    <property type="molecule type" value="Genomic_DNA"/>
</dbReference>
<keyword evidence="5" id="KW-1185">Reference proteome</keyword>
<organism evidence="4 5">
    <name type="scientific">Dehalogenimonas etheniformans</name>
    <dbReference type="NCBI Taxonomy" id="1536648"/>
    <lineage>
        <taxon>Bacteria</taxon>
        <taxon>Bacillati</taxon>
        <taxon>Chloroflexota</taxon>
        <taxon>Dehalococcoidia</taxon>
        <taxon>Dehalococcoidales</taxon>
        <taxon>Dehalococcoidaceae</taxon>
        <taxon>Dehalogenimonas</taxon>
    </lineage>
</organism>
<proteinExistence type="inferred from homology"/>